<feature type="transmembrane region" description="Helical" evidence="1">
    <location>
        <begin position="91"/>
        <end position="113"/>
    </location>
</feature>
<protein>
    <submittedName>
        <fullName evidence="2">Phage holin family protein</fullName>
    </submittedName>
</protein>
<gene>
    <name evidence="2" type="ORF">E1269_25355</name>
</gene>
<dbReference type="Pfam" id="PF07332">
    <property type="entry name" value="Phage_holin_3_6"/>
    <property type="match status" value="1"/>
</dbReference>
<reference evidence="2 3" key="1">
    <citation type="submission" date="2019-03" db="EMBL/GenBank/DDBJ databases">
        <title>Draft genome sequences of novel Actinobacteria.</title>
        <authorList>
            <person name="Sahin N."/>
            <person name="Ay H."/>
            <person name="Saygin H."/>
        </authorList>
    </citation>
    <scope>NUCLEOTIDE SEQUENCE [LARGE SCALE GENOMIC DNA]</scope>
    <source>
        <strain evidence="2 3">5K138</strain>
    </source>
</reference>
<evidence type="ECO:0000256" key="1">
    <source>
        <dbReference type="SAM" id="Phobius"/>
    </source>
</evidence>
<sequence length="145" mass="15041">MTTRGCRMVTQTTSDGAASSASIGQLVASIKDDLTTLVRDEIELAKAEMKEDAREAALGGGLLAFAAFLGVVAFILGSFALVYGVHALGLALGWSFLVVAGAYVLTALVLALLAKGRFGRMSRASRTKTTARDAARALTGSTDRT</sequence>
<keyword evidence="3" id="KW-1185">Reference proteome</keyword>
<keyword evidence="1" id="KW-0812">Transmembrane</keyword>
<feature type="transmembrane region" description="Helical" evidence="1">
    <location>
        <begin position="56"/>
        <end position="85"/>
    </location>
</feature>
<dbReference type="OrthoDB" id="5150146at2"/>
<name>A0A4V2Z0C7_9ACTN</name>
<proteinExistence type="predicted"/>
<keyword evidence="1" id="KW-0472">Membrane</keyword>
<dbReference type="Proteomes" id="UP000294739">
    <property type="component" value="Unassembled WGS sequence"/>
</dbReference>
<evidence type="ECO:0000313" key="2">
    <source>
        <dbReference type="EMBL" id="TDE00498.1"/>
    </source>
</evidence>
<dbReference type="InterPro" id="IPR009937">
    <property type="entry name" value="Phage_holin_3_6"/>
</dbReference>
<dbReference type="InParanoid" id="A0A4V2Z0C7"/>
<dbReference type="EMBL" id="SMKZ01000049">
    <property type="protein sequence ID" value="TDE00498.1"/>
    <property type="molecule type" value="Genomic_DNA"/>
</dbReference>
<keyword evidence="1" id="KW-1133">Transmembrane helix</keyword>
<comment type="caution">
    <text evidence="2">The sequence shown here is derived from an EMBL/GenBank/DDBJ whole genome shotgun (WGS) entry which is preliminary data.</text>
</comment>
<evidence type="ECO:0000313" key="3">
    <source>
        <dbReference type="Proteomes" id="UP000294739"/>
    </source>
</evidence>
<organism evidence="2 3">
    <name type="scientific">Jiangella asiatica</name>
    <dbReference type="NCBI Taxonomy" id="2530372"/>
    <lineage>
        <taxon>Bacteria</taxon>
        <taxon>Bacillati</taxon>
        <taxon>Actinomycetota</taxon>
        <taxon>Actinomycetes</taxon>
        <taxon>Jiangellales</taxon>
        <taxon>Jiangellaceae</taxon>
        <taxon>Jiangella</taxon>
    </lineage>
</organism>
<accession>A0A4V2Z0C7</accession>
<dbReference type="AlphaFoldDB" id="A0A4V2Z0C7"/>